<dbReference type="NCBIfam" id="NF004845">
    <property type="entry name" value="PRK06196.1"/>
    <property type="match status" value="1"/>
</dbReference>
<dbReference type="PANTHER" id="PTHR24320:SF148">
    <property type="entry name" value="NAD(P)-BINDING ROSSMANN-FOLD SUPERFAMILY PROTEIN"/>
    <property type="match status" value="1"/>
</dbReference>
<dbReference type="PANTHER" id="PTHR24320">
    <property type="entry name" value="RETINOL DEHYDROGENASE"/>
    <property type="match status" value="1"/>
</dbReference>
<dbReference type="AlphaFoldDB" id="A0A9X2PFA9"/>
<evidence type="ECO:0000256" key="3">
    <source>
        <dbReference type="ARBA" id="ARBA00071493"/>
    </source>
</evidence>
<dbReference type="InterPro" id="IPR036291">
    <property type="entry name" value="NAD(P)-bd_dom_sf"/>
</dbReference>
<comment type="caution">
    <text evidence="4">The sequence shown here is derived from an EMBL/GenBank/DDBJ whole genome shotgun (WGS) entry which is preliminary data.</text>
</comment>
<dbReference type="InterPro" id="IPR002347">
    <property type="entry name" value="SDR_fam"/>
</dbReference>
<dbReference type="PRINTS" id="PR00081">
    <property type="entry name" value="GDHRDH"/>
</dbReference>
<dbReference type="GO" id="GO:0016491">
    <property type="term" value="F:oxidoreductase activity"/>
    <property type="evidence" value="ECO:0007669"/>
    <property type="project" value="UniProtKB-KW"/>
</dbReference>
<comment type="similarity">
    <text evidence="1">Belongs to the short-chain dehydrogenases/reductases (SDR) family.</text>
</comment>
<dbReference type="Pfam" id="PF00106">
    <property type="entry name" value="adh_short"/>
    <property type="match status" value="1"/>
</dbReference>
<keyword evidence="2" id="KW-0560">Oxidoreductase</keyword>
<gene>
    <name evidence="4" type="ORF">NVS89_17505</name>
</gene>
<sequence>MSQSQNPLGSGFSAASTALEVISGIDLSRETALVTGGSNGMGLEITRALVSAGASVVVPARNLDKAKAALDGIEGVEVVTLDLMDPASIKTLADTFLASNRGLDILINNAGTMLNPLTRDSRGYECQLSTNHLGHFDLAVRLWPALVKAKNARVISVSSRAHQYGRFDFDDPNFERQPYDASLAYGRSKTANALFAVGLDKRGQAHGVRAFSLHPGGVITELAKFISTEDLKATGYIDADGNPIIDPERNMKTPAQGAATAVWCATSPILDGLGGLYCENCDVAPALPDDSRELLGVRSWAFDPEAAEKLWTLSEELTGVRLDSSNGPVA</sequence>
<dbReference type="SUPFAM" id="SSF51735">
    <property type="entry name" value="NAD(P)-binding Rossmann-fold domains"/>
    <property type="match status" value="1"/>
</dbReference>
<evidence type="ECO:0000256" key="2">
    <source>
        <dbReference type="ARBA" id="ARBA00023002"/>
    </source>
</evidence>
<evidence type="ECO:0000313" key="4">
    <source>
        <dbReference type="EMBL" id="MCS0496885.1"/>
    </source>
</evidence>
<dbReference type="Gene3D" id="3.40.50.720">
    <property type="entry name" value="NAD(P)-binding Rossmann-like Domain"/>
    <property type="match status" value="1"/>
</dbReference>
<proteinExistence type="inferred from homology"/>
<accession>A0A9X2PFA9</accession>
<organism evidence="4 5">
    <name type="scientific">Ancylobacter mangrovi</name>
    <dbReference type="NCBI Taxonomy" id="2972472"/>
    <lineage>
        <taxon>Bacteria</taxon>
        <taxon>Pseudomonadati</taxon>
        <taxon>Pseudomonadota</taxon>
        <taxon>Alphaproteobacteria</taxon>
        <taxon>Hyphomicrobiales</taxon>
        <taxon>Xanthobacteraceae</taxon>
        <taxon>Ancylobacter</taxon>
    </lineage>
</organism>
<protein>
    <recommendedName>
        <fullName evidence="3">Probable oxidoreductase</fullName>
    </recommendedName>
</protein>
<dbReference type="EMBL" id="JANTHZ010000008">
    <property type="protein sequence ID" value="MCS0496885.1"/>
    <property type="molecule type" value="Genomic_DNA"/>
</dbReference>
<reference evidence="4" key="1">
    <citation type="submission" date="2022-08" db="EMBL/GenBank/DDBJ databases">
        <authorList>
            <person name="Li F."/>
        </authorList>
    </citation>
    <scope>NUCLEOTIDE SEQUENCE</scope>
    <source>
        <strain evidence="4">MQZ15Z-1</strain>
    </source>
</reference>
<dbReference type="Proteomes" id="UP001151088">
    <property type="component" value="Unassembled WGS sequence"/>
</dbReference>
<evidence type="ECO:0000256" key="1">
    <source>
        <dbReference type="ARBA" id="ARBA00006484"/>
    </source>
</evidence>
<dbReference type="FunFam" id="3.40.50.720:FF:000594">
    <property type="entry name" value="Short-chain oxidoreductase"/>
    <property type="match status" value="1"/>
</dbReference>
<dbReference type="RefSeq" id="WP_258734081.1">
    <property type="nucleotide sequence ID" value="NZ_JANTHZ010000008.1"/>
</dbReference>
<keyword evidence="5" id="KW-1185">Reference proteome</keyword>
<name>A0A9X2PFA9_9HYPH</name>
<evidence type="ECO:0000313" key="5">
    <source>
        <dbReference type="Proteomes" id="UP001151088"/>
    </source>
</evidence>